<feature type="non-terminal residue" evidence="1">
    <location>
        <position position="154"/>
    </location>
</feature>
<name>A0A659QBA4_SALET</name>
<proteinExistence type="predicted"/>
<dbReference type="AlphaFoldDB" id="A0A659QBA4"/>
<accession>A0A659QBA4</accession>
<evidence type="ECO:0000313" key="2">
    <source>
        <dbReference type="Proteomes" id="UP000297749"/>
    </source>
</evidence>
<dbReference type="Gene3D" id="3.60.120.10">
    <property type="entry name" value="Anthranilate synthase"/>
    <property type="match status" value="1"/>
</dbReference>
<dbReference type="GO" id="GO:0009234">
    <property type="term" value="P:menaquinone biosynthetic process"/>
    <property type="evidence" value="ECO:0007669"/>
    <property type="project" value="TreeGrafter"/>
</dbReference>
<dbReference type="Proteomes" id="UP000297749">
    <property type="component" value="Unassembled WGS sequence"/>
</dbReference>
<sequence length="154" mass="17171">MHSITTALDNLTRQLSQEIPATPGLCVFDAPFPLNDAFDALSWLASQSSFPQFYWQQRNGDEEAAVLGAITVFSSLDLAQRFLRQHAQPDLRIWGLNAFEPKEGYLLLPRLEWRRSGGTATLRLHLHSDVSLRDDARLAKAFLASLVGIKPVPA</sequence>
<protein>
    <submittedName>
        <fullName evidence="1">Isochorismate synthase MenF</fullName>
    </submittedName>
</protein>
<reference evidence="1 2" key="1">
    <citation type="submission" date="2018-03" db="EMBL/GenBank/DDBJ databases">
        <title>Non-Typhoidal Salmonella genome sequencing and assembly.</title>
        <authorList>
            <person name="Matchawe C."/>
        </authorList>
    </citation>
    <scope>NUCLEOTIDE SEQUENCE [LARGE SCALE GENOMIC DNA]</scope>
    <source>
        <strain evidence="1 2">32eva</strain>
    </source>
</reference>
<dbReference type="SUPFAM" id="SSF56322">
    <property type="entry name" value="ADC synthase"/>
    <property type="match status" value="1"/>
</dbReference>
<comment type="caution">
    <text evidence="1">The sequence shown here is derived from an EMBL/GenBank/DDBJ whole genome shotgun (WGS) entry which is preliminary data.</text>
</comment>
<dbReference type="EMBL" id="PYKF01000477">
    <property type="protein sequence ID" value="TGC83364.1"/>
    <property type="molecule type" value="Genomic_DNA"/>
</dbReference>
<dbReference type="InterPro" id="IPR005801">
    <property type="entry name" value="ADC_synthase"/>
</dbReference>
<dbReference type="PANTHER" id="PTHR47253">
    <property type="match status" value="1"/>
</dbReference>
<dbReference type="InterPro" id="IPR044250">
    <property type="entry name" value="MenF-like"/>
</dbReference>
<gene>
    <name evidence="1" type="ORF">C9F04_14835</name>
</gene>
<dbReference type="GO" id="GO:0008909">
    <property type="term" value="F:isochorismate synthase activity"/>
    <property type="evidence" value="ECO:0007669"/>
    <property type="project" value="InterPro"/>
</dbReference>
<dbReference type="PANTHER" id="PTHR47253:SF4">
    <property type="entry name" value="ISOCHORISMATE SYNTHASE 2, CHLOROPLASTIC"/>
    <property type="match status" value="1"/>
</dbReference>
<evidence type="ECO:0000313" key="1">
    <source>
        <dbReference type="EMBL" id="TGC83364.1"/>
    </source>
</evidence>
<organism evidence="1 2">
    <name type="scientific">Salmonella enterica subsp. enterica serovar Wilhelmsburg</name>
    <dbReference type="NCBI Taxonomy" id="1960126"/>
    <lineage>
        <taxon>Bacteria</taxon>
        <taxon>Pseudomonadati</taxon>
        <taxon>Pseudomonadota</taxon>
        <taxon>Gammaproteobacteria</taxon>
        <taxon>Enterobacterales</taxon>
        <taxon>Enterobacteriaceae</taxon>
        <taxon>Salmonella</taxon>
    </lineage>
</organism>